<keyword evidence="2" id="KW-1185">Reference proteome</keyword>
<name>A0A1H6DXL9_9GAMM</name>
<sequence>MDMMSPQVTALRDNCQALIKQAAVVKDAVLDHRRQMWCAVPSFDYPVDLETLQDSEPSSEAWFRVADELTNIWMDAGNTPQNHGVLVCDVPDVLKAIELLNQHKQAVQLATHTLKESLLVERELDEHGSADKTFLERFALANAEFLTRGRDHAFHRILRSLKLPSLNFIRAQKQIRILPETVARVAYTWNKNQYRKRRIDADTLQALSQHFDRLGNALRADEIRHGVTNCRVKTDPVFALAYTPPSLRANYKWWDNANQAYRWSHCLATGILVIPQSQRPQVRWKPAPSATEIKQARKKWLAKVELEPVEVATRLELYRHVR</sequence>
<evidence type="ECO:0000313" key="2">
    <source>
        <dbReference type="Proteomes" id="UP000236745"/>
    </source>
</evidence>
<evidence type="ECO:0008006" key="3">
    <source>
        <dbReference type="Google" id="ProtNLM"/>
    </source>
</evidence>
<protein>
    <recommendedName>
        <fullName evidence="3">DNA replication terminus site binding protein</fullName>
    </recommendedName>
</protein>
<dbReference type="EMBL" id="FNVQ01000012">
    <property type="protein sequence ID" value="SEG89476.1"/>
    <property type="molecule type" value="Genomic_DNA"/>
</dbReference>
<dbReference type="OrthoDB" id="103324at2"/>
<evidence type="ECO:0000313" key="1">
    <source>
        <dbReference type="EMBL" id="SEG89476.1"/>
    </source>
</evidence>
<reference evidence="1 2" key="1">
    <citation type="submission" date="2016-10" db="EMBL/GenBank/DDBJ databases">
        <authorList>
            <person name="de Groot N.N."/>
        </authorList>
    </citation>
    <scope>NUCLEOTIDE SEQUENCE [LARGE SCALE GENOMIC DNA]</scope>
    <source>
        <strain evidence="1 2">DSM 22012</strain>
    </source>
</reference>
<dbReference type="AlphaFoldDB" id="A0A1H6DXL9"/>
<gene>
    <name evidence="1" type="ORF">SAMN05444390_11226</name>
</gene>
<dbReference type="RefSeq" id="WP_104006009.1">
    <property type="nucleotide sequence ID" value="NZ_FNVQ01000012.1"/>
</dbReference>
<proteinExistence type="predicted"/>
<accession>A0A1H6DXL9</accession>
<dbReference type="Proteomes" id="UP000236745">
    <property type="component" value="Unassembled WGS sequence"/>
</dbReference>
<organism evidence="1 2">
    <name type="scientific">Marinobacterium lutimaris</name>
    <dbReference type="NCBI Taxonomy" id="568106"/>
    <lineage>
        <taxon>Bacteria</taxon>
        <taxon>Pseudomonadati</taxon>
        <taxon>Pseudomonadota</taxon>
        <taxon>Gammaproteobacteria</taxon>
        <taxon>Oceanospirillales</taxon>
        <taxon>Oceanospirillaceae</taxon>
        <taxon>Marinobacterium</taxon>
    </lineage>
</organism>